<evidence type="ECO:0000313" key="3">
    <source>
        <dbReference type="Proteomes" id="UP001221142"/>
    </source>
</evidence>
<proteinExistence type="predicted"/>
<accession>A0AAD7CCG8</accession>
<feature type="compositionally biased region" description="Basic and acidic residues" evidence="1">
    <location>
        <begin position="283"/>
        <end position="295"/>
    </location>
</feature>
<sequence length="295" mass="31642">MDPSQSNLSIHSSSSSHSLADTITSTTPLTAASRPPQKDYAAAFAALQSQYGSGGGPGDYSPASGRVMEKKRKAPPPSTSTSAKTDGVPNTAAGPSPSSTAANSPSPAEETPESSSSSTSMAKLRKMLTVRRKDTGSFIVASAGIVLYKILDHLLCIRQIRMVLRYWSDNRDMILTHTSESTPNDGPEPMIQGITTHQPALEFQKGNGELTLLPGFSPDGIVFCLGACSTIEPRHRPGTYPRSHPHDYGAPRDLFVFFPGPGEYEASYSRTNPTAYTGTPSSSHDHVFTHRERQF</sequence>
<name>A0AAD7CCG8_9AGAR</name>
<comment type="caution">
    <text evidence="2">The sequence shown here is derived from an EMBL/GenBank/DDBJ whole genome shotgun (WGS) entry which is preliminary data.</text>
</comment>
<feature type="region of interest" description="Disordered" evidence="1">
    <location>
        <begin position="1"/>
        <end position="36"/>
    </location>
</feature>
<feature type="compositionally biased region" description="Low complexity" evidence="1">
    <location>
        <begin position="1"/>
        <end position="25"/>
    </location>
</feature>
<feature type="region of interest" description="Disordered" evidence="1">
    <location>
        <begin position="49"/>
        <end position="121"/>
    </location>
</feature>
<dbReference type="AlphaFoldDB" id="A0AAD7CCG8"/>
<gene>
    <name evidence="2" type="ORF">FB45DRAFT_999660</name>
</gene>
<evidence type="ECO:0000313" key="2">
    <source>
        <dbReference type="EMBL" id="KAJ7644710.1"/>
    </source>
</evidence>
<feature type="compositionally biased region" description="Low complexity" evidence="1">
    <location>
        <begin position="89"/>
        <end position="120"/>
    </location>
</feature>
<reference evidence="2" key="1">
    <citation type="submission" date="2023-03" db="EMBL/GenBank/DDBJ databases">
        <title>Massive genome expansion in bonnet fungi (Mycena s.s.) driven by repeated elements and novel gene families across ecological guilds.</title>
        <authorList>
            <consortium name="Lawrence Berkeley National Laboratory"/>
            <person name="Harder C.B."/>
            <person name="Miyauchi S."/>
            <person name="Viragh M."/>
            <person name="Kuo A."/>
            <person name="Thoen E."/>
            <person name="Andreopoulos B."/>
            <person name="Lu D."/>
            <person name="Skrede I."/>
            <person name="Drula E."/>
            <person name="Henrissat B."/>
            <person name="Morin E."/>
            <person name="Kohler A."/>
            <person name="Barry K."/>
            <person name="LaButti K."/>
            <person name="Morin E."/>
            <person name="Salamov A."/>
            <person name="Lipzen A."/>
            <person name="Mereny Z."/>
            <person name="Hegedus B."/>
            <person name="Baldrian P."/>
            <person name="Stursova M."/>
            <person name="Weitz H."/>
            <person name="Taylor A."/>
            <person name="Grigoriev I.V."/>
            <person name="Nagy L.G."/>
            <person name="Martin F."/>
            <person name="Kauserud H."/>
        </authorList>
    </citation>
    <scope>NUCLEOTIDE SEQUENCE</scope>
    <source>
        <strain evidence="2">9284</strain>
    </source>
</reference>
<organism evidence="2 3">
    <name type="scientific">Roridomyces roridus</name>
    <dbReference type="NCBI Taxonomy" id="1738132"/>
    <lineage>
        <taxon>Eukaryota</taxon>
        <taxon>Fungi</taxon>
        <taxon>Dikarya</taxon>
        <taxon>Basidiomycota</taxon>
        <taxon>Agaricomycotina</taxon>
        <taxon>Agaricomycetes</taxon>
        <taxon>Agaricomycetidae</taxon>
        <taxon>Agaricales</taxon>
        <taxon>Marasmiineae</taxon>
        <taxon>Mycenaceae</taxon>
        <taxon>Roridomyces</taxon>
    </lineage>
</organism>
<protein>
    <submittedName>
        <fullName evidence="2">Uncharacterized protein</fullName>
    </submittedName>
</protein>
<dbReference type="EMBL" id="JARKIF010000003">
    <property type="protein sequence ID" value="KAJ7644710.1"/>
    <property type="molecule type" value="Genomic_DNA"/>
</dbReference>
<keyword evidence="3" id="KW-1185">Reference proteome</keyword>
<feature type="region of interest" description="Disordered" evidence="1">
    <location>
        <begin position="276"/>
        <end position="295"/>
    </location>
</feature>
<dbReference type="Proteomes" id="UP001221142">
    <property type="component" value="Unassembled WGS sequence"/>
</dbReference>
<evidence type="ECO:0000256" key="1">
    <source>
        <dbReference type="SAM" id="MobiDB-lite"/>
    </source>
</evidence>